<keyword evidence="2" id="KW-1185">Reference proteome</keyword>
<accession>A0AAV0XIU7</accession>
<dbReference type="PANTHER" id="PTHR20905:SF32">
    <property type="entry name" value="ARYLALKYLAMINE N-ACETYLTRANSFERASE-LIKE 7, ISOFORM A"/>
    <property type="match status" value="1"/>
</dbReference>
<reference evidence="1 2" key="1">
    <citation type="submission" date="2023-01" db="EMBL/GenBank/DDBJ databases">
        <authorList>
            <person name="Whitehead M."/>
        </authorList>
    </citation>
    <scope>NUCLEOTIDE SEQUENCE [LARGE SCALE GENOMIC DNA]</scope>
</reference>
<dbReference type="Proteomes" id="UP001160148">
    <property type="component" value="Unassembled WGS sequence"/>
</dbReference>
<protein>
    <recommendedName>
        <fullName evidence="3">N-acetyltransferase domain-containing protein</fullName>
    </recommendedName>
</protein>
<comment type="caution">
    <text evidence="1">The sequence shown here is derived from an EMBL/GenBank/DDBJ whole genome shotgun (WGS) entry which is preliminary data.</text>
</comment>
<proteinExistence type="predicted"/>
<evidence type="ECO:0008006" key="3">
    <source>
        <dbReference type="Google" id="ProtNLM"/>
    </source>
</evidence>
<evidence type="ECO:0000313" key="1">
    <source>
        <dbReference type="EMBL" id="CAI6368168.1"/>
    </source>
</evidence>
<dbReference type="Gene3D" id="3.40.630.30">
    <property type="match status" value="1"/>
</dbReference>
<organism evidence="1 2">
    <name type="scientific">Macrosiphum euphorbiae</name>
    <name type="common">potato aphid</name>
    <dbReference type="NCBI Taxonomy" id="13131"/>
    <lineage>
        <taxon>Eukaryota</taxon>
        <taxon>Metazoa</taxon>
        <taxon>Ecdysozoa</taxon>
        <taxon>Arthropoda</taxon>
        <taxon>Hexapoda</taxon>
        <taxon>Insecta</taxon>
        <taxon>Pterygota</taxon>
        <taxon>Neoptera</taxon>
        <taxon>Paraneoptera</taxon>
        <taxon>Hemiptera</taxon>
        <taxon>Sternorrhyncha</taxon>
        <taxon>Aphidomorpha</taxon>
        <taxon>Aphidoidea</taxon>
        <taxon>Aphididae</taxon>
        <taxon>Macrosiphini</taxon>
        <taxon>Macrosiphum</taxon>
    </lineage>
</organism>
<dbReference type="AlphaFoldDB" id="A0AAV0XIU7"/>
<dbReference type="SUPFAM" id="SSF55729">
    <property type="entry name" value="Acyl-CoA N-acyltransferases (Nat)"/>
    <property type="match status" value="1"/>
</dbReference>
<dbReference type="EMBL" id="CARXXK010000005">
    <property type="protein sequence ID" value="CAI6368168.1"/>
    <property type="molecule type" value="Genomic_DNA"/>
</dbReference>
<dbReference type="InterPro" id="IPR016181">
    <property type="entry name" value="Acyl_CoA_acyltransferase"/>
</dbReference>
<name>A0AAV0XIU7_9HEMI</name>
<sequence>MENSFPQIWKIIDIPHCGQMKKFIFQEIPEHYYDEIINKYAHEFFSEEIIYRTCNFLNDPVSLLDMENKYRKYLAQKMSIGVFEYIENDENKLVGLNLLFRMNNKSMNSMQSISTYYEQINNYLQTVFKSYAEQLIGNKDYLASDMLFVRKDYRNIGLALQLLELRNYVGKKYNLKYTISLFTSNTAQKLAEKVGFTGNRVYNCNDAVDNEKNFLFPLLKDKSGTCMIKYIS</sequence>
<dbReference type="PANTHER" id="PTHR20905">
    <property type="entry name" value="N-ACETYLTRANSFERASE-RELATED"/>
    <property type="match status" value="1"/>
</dbReference>
<dbReference type="GO" id="GO:0008080">
    <property type="term" value="F:N-acetyltransferase activity"/>
    <property type="evidence" value="ECO:0007669"/>
    <property type="project" value="TreeGrafter"/>
</dbReference>
<gene>
    <name evidence="1" type="ORF">MEUPH1_LOCUS22559</name>
</gene>
<evidence type="ECO:0000313" key="2">
    <source>
        <dbReference type="Proteomes" id="UP001160148"/>
    </source>
</evidence>